<dbReference type="GO" id="GO:0004430">
    <property type="term" value="F:1-phosphatidylinositol 4-kinase activity"/>
    <property type="evidence" value="ECO:0007669"/>
    <property type="project" value="UniProtKB-EC"/>
</dbReference>
<dbReference type="Gene3D" id="1.10.1070.11">
    <property type="entry name" value="Phosphatidylinositol 3-/4-kinase, catalytic domain"/>
    <property type="match status" value="1"/>
</dbReference>
<evidence type="ECO:0000256" key="3">
    <source>
        <dbReference type="ARBA" id="ARBA00022679"/>
    </source>
</evidence>
<feature type="domain" description="PIK helical" evidence="8">
    <location>
        <begin position="1"/>
        <end position="187"/>
    </location>
</feature>
<dbReference type="PROSITE" id="PS51545">
    <property type="entry name" value="PIK_HELICAL"/>
    <property type="match status" value="1"/>
</dbReference>
<dbReference type="InterPro" id="IPR036940">
    <property type="entry name" value="PI3/4_kinase_cat_sf"/>
</dbReference>
<dbReference type="Pfam" id="PF21245">
    <property type="entry name" value="PI4KB-PIK1_PIK"/>
    <property type="match status" value="1"/>
</dbReference>
<evidence type="ECO:0000256" key="2">
    <source>
        <dbReference type="ARBA" id="ARBA00012169"/>
    </source>
</evidence>
<name>A0AAW2ZTS9_9EUKA</name>
<dbReference type="PANTHER" id="PTHR10048">
    <property type="entry name" value="PHOSPHATIDYLINOSITOL KINASE"/>
    <property type="match status" value="1"/>
</dbReference>
<sequence>MSSSGELTNTQPNKYAPLSSTSISTPLSSVAPNSVVTNVQRSPREFEPRSNVSEVYTGLSPVLDQNDLVRIFSDPANVSASKVIYHLSKHDDHKEGHRGCFLYLVNKLHELKPEDVEFYLPQILNIYITKVTEKRSALEKYLLGLCANSLHFGIRLSWYIDAECSHLFVQARATPYDSPQFRQYNQCLEFRNLVEEVTISQSLNVLNQDQERQHQSSSSNDFIKQLNSESDTVFNRQRRLNYFNDEHQFIWFMTDLSSRLRAYPLGSIRTQRMRSELENVNGIIPNGVYIPICDMNDSHARVVRLVSGECCVFSTKERVPYLIFLENLKNPFSVSKPVIQFTQEKQDHHPSPRSHHKHQKTTSLPKDDELLLITSSSETHHEEEINPLEPSTPKDLNDVEKKTLITILSKENVERIKQSNSLASIQEALTQVQQETPEEVETRTKKEAFKRDFEELEKRNAMENQRRIAMSIADSDFVMLDRTKDIENNEADRKALLYACYGESFEEKKERVRHTSPYGHLPGWDVSSFIVKANDDIRQEHFAMQLINVCARIFEREALPIYIKPYHVIVTDRDCGLIECVTDTISLDSLKKKFPNFSTLYDYFVTTFGEQGSPAFKSAQTNFVESMAGYSVLCYILQIKDRHNGNIMLHRDGHVVHIDFGFFLGNSPGSINFESAPFKLTGEFVDVMGGGNHQMFDHFRMLVFLGLRCLSKHKHEILSLVEMMTGYNFPCFAQGPANVLRDLDARFHSELKETDFAQWARNLVDESLYNWRTRQYDNFQRLTNGIL</sequence>
<comment type="caution">
    <text evidence="9">The sequence shown here is derived from an EMBL/GenBank/DDBJ whole genome shotgun (WGS) entry which is preliminary data.</text>
</comment>
<dbReference type="SMART" id="SM00146">
    <property type="entry name" value="PI3Kc"/>
    <property type="match status" value="1"/>
</dbReference>
<dbReference type="Pfam" id="PF00454">
    <property type="entry name" value="PI3_PI4_kinase"/>
    <property type="match status" value="1"/>
</dbReference>
<gene>
    <name evidence="9" type="ORF">AKO1_010124</name>
</gene>
<dbReference type="InterPro" id="IPR001263">
    <property type="entry name" value="PI3K_accessory_dom"/>
</dbReference>
<dbReference type="EMBL" id="JAOPGA020001893">
    <property type="protein sequence ID" value="KAL0491977.1"/>
    <property type="molecule type" value="Genomic_DNA"/>
</dbReference>
<dbReference type="GO" id="GO:0016020">
    <property type="term" value="C:membrane"/>
    <property type="evidence" value="ECO:0007669"/>
    <property type="project" value="TreeGrafter"/>
</dbReference>
<dbReference type="PANTHER" id="PTHR10048:SF22">
    <property type="entry name" value="PHOSPHATIDYLINOSITOL 4-KINASE BETA"/>
    <property type="match status" value="1"/>
</dbReference>
<dbReference type="InterPro" id="IPR042236">
    <property type="entry name" value="PI3K_accessory_sf"/>
</dbReference>
<feature type="compositionally biased region" description="Low complexity" evidence="6">
    <location>
        <begin position="17"/>
        <end position="29"/>
    </location>
</feature>
<evidence type="ECO:0000256" key="4">
    <source>
        <dbReference type="ARBA" id="ARBA00022777"/>
    </source>
</evidence>
<dbReference type="PROSITE" id="PS00915">
    <property type="entry name" value="PI3_4_KINASE_1"/>
    <property type="match status" value="1"/>
</dbReference>
<evidence type="ECO:0000313" key="10">
    <source>
        <dbReference type="Proteomes" id="UP001431209"/>
    </source>
</evidence>
<dbReference type="Proteomes" id="UP001431209">
    <property type="component" value="Unassembled WGS sequence"/>
</dbReference>
<feature type="compositionally biased region" description="Basic residues" evidence="6">
    <location>
        <begin position="351"/>
        <end position="360"/>
    </location>
</feature>
<evidence type="ECO:0000259" key="8">
    <source>
        <dbReference type="PROSITE" id="PS51545"/>
    </source>
</evidence>
<feature type="compositionally biased region" description="Polar residues" evidence="6">
    <location>
        <begin position="1"/>
        <end position="13"/>
    </location>
</feature>
<evidence type="ECO:0000256" key="5">
    <source>
        <dbReference type="SAM" id="Coils"/>
    </source>
</evidence>
<dbReference type="EC" id="2.7.1.67" evidence="2"/>
<dbReference type="PROSITE" id="PS00916">
    <property type="entry name" value="PI3_4_KINASE_2"/>
    <property type="match status" value="1"/>
</dbReference>
<reference evidence="9 10" key="1">
    <citation type="submission" date="2024-03" db="EMBL/GenBank/DDBJ databases">
        <title>The Acrasis kona genome and developmental transcriptomes reveal deep origins of eukaryotic multicellular pathways.</title>
        <authorList>
            <person name="Sheikh S."/>
            <person name="Fu C.-J."/>
            <person name="Brown M.W."/>
            <person name="Baldauf S.L."/>
        </authorList>
    </citation>
    <scope>NUCLEOTIDE SEQUENCE [LARGE SCALE GENOMIC DNA]</scope>
    <source>
        <strain evidence="9 10">ATCC MYA-3509</strain>
    </source>
</reference>
<feature type="region of interest" description="Disordered" evidence="6">
    <location>
        <begin position="1"/>
        <end position="29"/>
    </location>
</feature>
<dbReference type="Gene3D" id="1.25.40.70">
    <property type="entry name" value="Phosphatidylinositol 3-kinase, accessory domain (PIK)"/>
    <property type="match status" value="1"/>
</dbReference>
<proteinExistence type="predicted"/>
<dbReference type="SUPFAM" id="SSF56112">
    <property type="entry name" value="Protein kinase-like (PK-like)"/>
    <property type="match status" value="1"/>
</dbReference>
<feature type="region of interest" description="Disordered" evidence="6">
    <location>
        <begin position="377"/>
        <end position="396"/>
    </location>
</feature>
<accession>A0AAW2ZTS9</accession>
<dbReference type="Gene3D" id="3.30.1010.10">
    <property type="entry name" value="Phosphatidylinositol 3-kinase Catalytic Subunit, Chain A, domain 4"/>
    <property type="match status" value="1"/>
</dbReference>
<feature type="region of interest" description="Disordered" evidence="6">
    <location>
        <begin position="343"/>
        <end position="368"/>
    </location>
</feature>
<evidence type="ECO:0000256" key="1">
    <source>
        <dbReference type="ARBA" id="ARBA00001686"/>
    </source>
</evidence>
<dbReference type="CDD" id="cd05168">
    <property type="entry name" value="PI4Kc_III_beta"/>
    <property type="match status" value="1"/>
</dbReference>
<organism evidence="9 10">
    <name type="scientific">Acrasis kona</name>
    <dbReference type="NCBI Taxonomy" id="1008807"/>
    <lineage>
        <taxon>Eukaryota</taxon>
        <taxon>Discoba</taxon>
        <taxon>Heterolobosea</taxon>
        <taxon>Tetramitia</taxon>
        <taxon>Eutetramitia</taxon>
        <taxon>Acrasidae</taxon>
        <taxon>Acrasis</taxon>
    </lineage>
</organism>
<dbReference type="GO" id="GO:0005737">
    <property type="term" value="C:cytoplasm"/>
    <property type="evidence" value="ECO:0007669"/>
    <property type="project" value="TreeGrafter"/>
</dbReference>
<dbReference type="FunFam" id="1.10.1070.11:FF:000016">
    <property type="entry name" value="PIK1p Phosphatidylinositol 4-kinase"/>
    <property type="match status" value="1"/>
</dbReference>
<protein>
    <recommendedName>
        <fullName evidence="2">1-phosphatidylinositol 4-kinase</fullName>
        <ecNumber evidence="2">2.7.1.67</ecNumber>
    </recommendedName>
</protein>
<keyword evidence="5" id="KW-0175">Coiled coil</keyword>
<dbReference type="InterPro" id="IPR015433">
    <property type="entry name" value="PI3/4_kinase"/>
</dbReference>
<dbReference type="GO" id="GO:0048015">
    <property type="term" value="P:phosphatidylinositol-mediated signaling"/>
    <property type="evidence" value="ECO:0007669"/>
    <property type="project" value="TreeGrafter"/>
</dbReference>
<evidence type="ECO:0000313" key="9">
    <source>
        <dbReference type="EMBL" id="KAL0491977.1"/>
    </source>
</evidence>
<evidence type="ECO:0000256" key="6">
    <source>
        <dbReference type="SAM" id="MobiDB-lite"/>
    </source>
</evidence>
<comment type="catalytic activity">
    <reaction evidence="1">
        <text>a 1,2-diacyl-sn-glycero-3-phospho-(1D-myo-inositol) + ATP = a 1,2-diacyl-sn-glycero-3-phospho-(1D-myo-inositol 4-phosphate) + ADP + H(+)</text>
        <dbReference type="Rhea" id="RHEA:19877"/>
        <dbReference type="ChEBI" id="CHEBI:15378"/>
        <dbReference type="ChEBI" id="CHEBI:30616"/>
        <dbReference type="ChEBI" id="CHEBI:57880"/>
        <dbReference type="ChEBI" id="CHEBI:58178"/>
        <dbReference type="ChEBI" id="CHEBI:456216"/>
        <dbReference type="EC" id="2.7.1.67"/>
    </reaction>
</comment>
<dbReference type="InterPro" id="IPR011009">
    <property type="entry name" value="Kinase-like_dom_sf"/>
</dbReference>
<feature type="coiled-coil region" evidence="5">
    <location>
        <begin position="439"/>
        <end position="466"/>
    </location>
</feature>
<evidence type="ECO:0000259" key="7">
    <source>
        <dbReference type="PROSITE" id="PS50290"/>
    </source>
</evidence>
<keyword evidence="10" id="KW-1185">Reference proteome</keyword>
<dbReference type="InterPro" id="IPR016024">
    <property type="entry name" value="ARM-type_fold"/>
</dbReference>
<dbReference type="GO" id="GO:0046854">
    <property type="term" value="P:phosphatidylinositol phosphate biosynthetic process"/>
    <property type="evidence" value="ECO:0007669"/>
    <property type="project" value="InterPro"/>
</dbReference>
<feature type="domain" description="PI3K/PI4K catalytic" evidence="7">
    <location>
        <begin position="506"/>
        <end position="772"/>
    </location>
</feature>
<dbReference type="SUPFAM" id="SSF48371">
    <property type="entry name" value="ARM repeat"/>
    <property type="match status" value="1"/>
</dbReference>
<dbReference type="PROSITE" id="PS50290">
    <property type="entry name" value="PI3_4_KINASE_3"/>
    <property type="match status" value="1"/>
</dbReference>
<dbReference type="InterPro" id="IPR000403">
    <property type="entry name" value="PI3/4_kinase_cat_dom"/>
</dbReference>
<dbReference type="InterPro" id="IPR057754">
    <property type="entry name" value="PI4-kinase_beta/PIK1_cat"/>
</dbReference>
<dbReference type="InterPro" id="IPR018936">
    <property type="entry name" value="PI3/4_kinase_CS"/>
</dbReference>
<dbReference type="AlphaFoldDB" id="A0AAW2ZTS9"/>
<keyword evidence="3" id="KW-0808">Transferase</keyword>
<dbReference type="InterPro" id="IPR049160">
    <property type="entry name" value="PI4KB-PIK1_PIK"/>
</dbReference>
<keyword evidence="4" id="KW-0418">Kinase</keyword>